<feature type="region of interest" description="Disordered" evidence="2">
    <location>
        <begin position="151"/>
        <end position="177"/>
    </location>
</feature>
<evidence type="ECO:0000313" key="3">
    <source>
        <dbReference type="EMBL" id="CDJ46246.1"/>
    </source>
</evidence>
<feature type="compositionally biased region" description="Basic and acidic residues" evidence="2">
    <location>
        <begin position="521"/>
        <end position="530"/>
    </location>
</feature>
<gene>
    <name evidence="3" type="ORF">EBH_0011420</name>
</gene>
<feature type="compositionally biased region" description="Low complexity" evidence="2">
    <location>
        <begin position="560"/>
        <end position="570"/>
    </location>
</feature>
<feature type="compositionally biased region" description="Low complexity" evidence="2">
    <location>
        <begin position="587"/>
        <end position="607"/>
    </location>
</feature>
<feature type="compositionally biased region" description="Basic residues" evidence="2">
    <location>
        <begin position="538"/>
        <end position="548"/>
    </location>
</feature>
<keyword evidence="4" id="KW-1185">Reference proteome</keyword>
<sequence>MHEGDDRDALLFGSISSQASSEAGDAAPAKITQLVADAKLFPENQSPACLTLQCRSDKLLDKDAENDVSVHQNDMQKQQQPIRRHRHISLFASIELIRPRAPQTAAHEEASPSSATEPSQQFIALPGAQVTNLLPVAPAVREAGLLPCNASGVSSTHSQAPTNEDPPLHPTEQESASVLVDRKEATASTSAQCSCGRPNQFCCGGVNNKHGDVPPVFKPIEGFISGPSVGNVEAHRFVAQELQEEEKMAATVAAATNALRQHAQQLLNQAADKLERLATQQRRRTEAAAEKAAALLSRATEARCALHRERNMLEQMRRRQGCEQQLKLKAANEALDAERRRCIGLEARLEALQHENRHLRAALALRTQQPHARGPVHSRQLTGTDAAASARRPRQAFGCQPTARCTSVQGPAETASLTAVVLPAGPPAKAPRGGCLSCPRQAVKTGAAACRSAEAGARQAVVDVEVRLPPSVCQTAAARAPCSEPQANEANSTSAVGEGGEGDSSQQQPQGHPCPPQTEAPPHDTGETSDSKGWQRTRNARKHAHRNRSAGSSAFRTDESISSSGSTSSSNKPERRRRWRQRRRYGSARMSRSVSRGSVSTSSSSAAPEREEGRRRSHSTKSTKRAPQHPRISFSVPQPTLQQQTDDDESSSGSSSLPRRARTNSHKLALREDVAGRLQASLLRLQERQALQGKIQSIARQLLHPQ</sequence>
<protein>
    <submittedName>
        <fullName evidence="3">Uncharacterized protein</fullName>
    </submittedName>
</protein>
<dbReference type="VEuPathDB" id="ToxoDB:EBH_0011420"/>
<keyword evidence="1" id="KW-0175">Coiled coil</keyword>
<feature type="coiled-coil region" evidence="1">
    <location>
        <begin position="260"/>
        <end position="362"/>
    </location>
</feature>
<dbReference type="OrthoDB" id="347638at2759"/>
<feature type="compositionally biased region" description="Basic residues" evidence="2">
    <location>
        <begin position="615"/>
        <end position="628"/>
    </location>
</feature>
<name>U6L7U2_9EIME</name>
<dbReference type="Proteomes" id="UP000030750">
    <property type="component" value="Unassembled WGS sequence"/>
</dbReference>
<feature type="region of interest" description="Disordered" evidence="2">
    <location>
        <begin position="478"/>
        <end position="668"/>
    </location>
</feature>
<reference evidence="3" key="2">
    <citation type="submission" date="2013-10" db="EMBL/GenBank/DDBJ databases">
        <authorList>
            <person name="Aslett M."/>
        </authorList>
    </citation>
    <scope>NUCLEOTIDE SEQUENCE [LARGE SCALE GENOMIC DNA]</scope>
    <source>
        <strain evidence="3">Houghton</strain>
    </source>
</reference>
<feature type="compositionally biased region" description="Polar residues" evidence="2">
    <location>
        <begin position="485"/>
        <end position="495"/>
    </location>
</feature>
<evidence type="ECO:0000256" key="2">
    <source>
        <dbReference type="SAM" id="MobiDB-lite"/>
    </source>
</evidence>
<accession>U6L7U2</accession>
<reference evidence="3" key="1">
    <citation type="submission" date="2013-10" db="EMBL/GenBank/DDBJ databases">
        <title>Genomic analysis of the causative agents of coccidiosis in chickens.</title>
        <authorList>
            <person name="Reid A.J."/>
            <person name="Blake D."/>
            <person name="Billington K."/>
            <person name="Browne H."/>
            <person name="Dunn M."/>
            <person name="Hung S."/>
            <person name="Kawahara F."/>
            <person name="Miranda-Saavedra D."/>
            <person name="Mourier T."/>
            <person name="Nagra H."/>
            <person name="Otto T.D."/>
            <person name="Rawlings N."/>
            <person name="Sanchez A."/>
            <person name="Sanders M."/>
            <person name="Subramaniam C."/>
            <person name="Tay Y."/>
            <person name="Dear P."/>
            <person name="Doerig C."/>
            <person name="Gruber A."/>
            <person name="Parkinson J."/>
            <person name="Shirley M."/>
            <person name="Wan K.L."/>
            <person name="Berriman M."/>
            <person name="Tomley F."/>
            <person name="Pain A."/>
        </authorList>
    </citation>
    <scope>NUCLEOTIDE SEQUENCE [LARGE SCALE GENOMIC DNA]</scope>
    <source>
        <strain evidence="3">Houghton</strain>
    </source>
</reference>
<evidence type="ECO:0000313" key="4">
    <source>
        <dbReference type="Proteomes" id="UP000030750"/>
    </source>
</evidence>
<organism evidence="3 4">
    <name type="scientific">Eimeria brunetti</name>
    <dbReference type="NCBI Taxonomy" id="51314"/>
    <lineage>
        <taxon>Eukaryota</taxon>
        <taxon>Sar</taxon>
        <taxon>Alveolata</taxon>
        <taxon>Apicomplexa</taxon>
        <taxon>Conoidasida</taxon>
        <taxon>Coccidia</taxon>
        <taxon>Eucoccidiorida</taxon>
        <taxon>Eimeriorina</taxon>
        <taxon>Eimeriidae</taxon>
        <taxon>Eimeria</taxon>
    </lineage>
</organism>
<dbReference type="AlphaFoldDB" id="U6L7U2"/>
<proteinExistence type="predicted"/>
<dbReference type="EMBL" id="HG710332">
    <property type="protein sequence ID" value="CDJ46246.1"/>
    <property type="molecule type" value="Genomic_DNA"/>
</dbReference>
<evidence type="ECO:0000256" key="1">
    <source>
        <dbReference type="SAM" id="Coils"/>
    </source>
</evidence>
<feature type="compositionally biased region" description="Polar residues" evidence="2">
    <location>
        <begin position="151"/>
        <end position="162"/>
    </location>
</feature>
<feature type="compositionally biased region" description="Basic residues" evidence="2">
    <location>
        <begin position="574"/>
        <end position="586"/>
    </location>
</feature>